<sequence>MPVRLISENEALAYAGPDATVVHSSSVTYAVGPTATVVAVDAGDRPGGSGLSTRDRLSLRSPFPRAAAERLGGSRQDRPIHGFVRTPSGWVPLGLLRVTMTGSRPTGSVPFTWNGADVPWEPEWLVECALTLDDPLPFDVLDVVRPTPPAPPSDLSWLSHLPDSPISAMHGFVASWYADLPPTSDGIVDAPLPRPLLELYRAARGRHEVLCWNNRIFPPEEIYPSDDGPGIVIGSENQGVFRLRIDPAEADPQVWYLDLFDPPPGGIPSNDAWIVTLAGVKVHS</sequence>
<accession>A0A239FYU7</accession>
<dbReference type="Proteomes" id="UP000198362">
    <property type="component" value="Unassembled WGS sequence"/>
</dbReference>
<proteinExistence type="predicted"/>
<organism evidence="1 2">
    <name type="scientific">Asanoa hainanensis</name>
    <dbReference type="NCBI Taxonomy" id="560556"/>
    <lineage>
        <taxon>Bacteria</taxon>
        <taxon>Bacillati</taxon>
        <taxon>Actinomycetota</taxon>
        <taxon>Actinomycetes</taxon>
        <taxon>Micromonosporales</taxon>
        <taxon>Micromonosporaceae</taxon>
        <taxon>Asanoa</taxon>
    </lineage>
</organism>
<evidence type="ECO:0000313" key="1">
    <source>
        <dbReference type="EMBL" id="SNS60944.1"/>
    </source>
</evidence>
<dbReference type="EMBL" id="FZPH01000001">
    <property type="protein sequence ID" value="SNS60944.1"/>
    <property type="molecule type" value="Genomic_DNA"/>
</dbReference>
<gene>
    <name evidence="1" type="ORF">SAMN05421812_10199</name>
</gene>
<name>A0A239FYU7_9ACTN</name>
<reference evidence="1 2" key="1">
    <citation type="submission" date="2017-06" db="EMBL/GenBank/DDBJ databases">
        <authorList>
            <person name="Kim H.J."/>
            <person name="Triplett B.A."/>
        </authorList>
    </citation>
    <scope>NUCLEOTIDE SEQUENCE [LARGE SCALE GENOMIC DNA]</scope>
    <source>
        <strain evidence="1 2">CGMCC 4.5593</strain>
    </source>
</reference>
<dbReference type="AlphaFoldDB" id="A0A239FYU7"/>
<protein>
    <submittedName>
        <fullName evidence="1">Uncharacterized protein</fullName>
    </submittedName>
</protein>
<keyword evidence="2" id="KW-1185">Reference proteome</keyword>
<evidence type="ECO:0000313" key="2">
    <source>
        <dbReference type="Proteomes" id="UP000198362"/>
    </source>
</evidence>